<proteinExistence type="inferred from homology"/>
<organism evidence="3 4">
    <name type="scientific">Candidatus Obscuribacter phosphatis</name>
    <dbReference type="NCBI Taxonomy" id="1906157"/>
    <lineage>
        <taxon>Bacteria</taxon>
        <taxon>Bacillati</taxon>
        <taxon>Candidatus Melainabacteria</taxon>
        <taxon>Candidatus Obscuribacterales</taxon>
        <taxon>Candidatus Obscuribacteraceae</taxon>
        <taxon>Candidatus Obscuribacter</taxon>
    </lineage>
</organism>
<sequence>MSETTTEPQVINLTEAAAQEIKRLLADEPDKTGLRMEIRGGGCSGMSYGLRFDNAQEKDHVLEAFGVKVFIDPKSAIYLKGTHLDFQGGLNGQGFVIKNPQAKGSCGCGNSFSV</sequence>
<protein>
    <submittedName>
        <fullName evidence="3">Iron-sulfur cluster assembly accessory protein</fullName>
    </submittedName>
</protein>
<dbReference type="NCBIfam" id="TIGR00049">
    <property type="entry name" value="iron-sulfur cluster assembly accessory protein"/>
    <property type="match status" value="1"/>
</dbReference>
<comment type="caution">
    <text evidence="3">The sequence shown here is derived from an EMBL/GenBank/DDBJ whole genome shotgun (WGS) entry which is preliminary data.</text>
</comment>
<evidence type="ECO:0000259" key="2">
    <source>
        <dbReference type="Pfam" id="PF01521"/>
    </source>
</evidence>
<dbReference type="Pfam" id="PF01521">
    <property type="entry name" value="Fe-S_biosyn"/>
    <property type="match status" value="1"/>
</dbReference>
<dbReference type="PANTHER" id="PTHR10072">
    <property type="entry name" value="IRON-SULFUR CLUSTER ASSEMBLY PROTEIN"/>
    <property type="match status" value="1"/>
</dbReference>
<feature type="domain" description="Core" evidence="2">
    <location>
        <begin position="11"/>
        <end position="110"/>
    </location>
</feature>
<accession>A0A8J7TM29</accession>
<comment type="similarity">
    <text evidence="1">Belongs to the HesB/IscA family.</text>
</comment>
<name>A0A8J7TM29_9BACT</name>
<dbReference type="AlphaFoldDB" id="A0A8J7TM29"/>
<dbReference type="Proteomes" id="UP000664277">
    <property type="component" value="Unassembled WGS sequence"/>
</dbReference>
<dbReference type="InterPro" id="IPR016092">
    <property type="entry name" value="ATAP"/>
</dbReference>
<dbReference type="SUPFAM" id="SSF89360">
    <property type="entry name" value="HesB-like domain"/>
    <property type="match status" value="1"/>
</dbReference>
<gene>
    <name evidence="3" type="ORF">J0M35_15090</name>
</gene>
<dbReference type="EMBL" id="JAFLCK010000023">
    <property type="protein sequence ID" value="MBN8661690.1"/>
    <property type="molecule type" value="Genomic_DNA"/>
</dbReference>
<evidence type="ECO:0000313" key="3">
    <source>
        <dbReference type="EMBL" id="MBN8661690.1"/>
    </source>
</evidence>
<dbReference type="PANTHER" id="PTHR10072:SF41">
    <property type="entry name" value="IRON-SULFUR CLUSTER ASSEMBLY 1 HOMOLOG, MITOCHONDRIAL"/>
    <property type="match status" value="1"/>
</dbReference>
<dbReference type="InterPro" id="IPR035903">
    <property type="entry name" value="HesB-like_dom_sf"/>
</dbReference>
<dbReference type="Gene3D" id="2.60.300.12">
    <property type="entry name" value="HesB-like domain"/>
    <property type="match status" value="1"/>
</dbReference>
<evidence type="ECO:0000256" key="1">
    <source>
        <dbReference type="ARBA" id="ARBA00006718"/>
    </source>
</evidence>
<dbReference type="GO" id="GO:0016226">
    <property type="term" value="P:iron-sulfur cluster assembly"/>
    <property type="evidence" value="ECO:0007669"/>
    <property type="project" value="InterPro"/>
</dbReference>
<evidence type="ECO:0000313" key="4">
    <source>
        <dbReference type="Proteomes" id="UP000664277"/>
    </source>
</evidence>
<dbReference type="PROSITE" id="PS01152">
    <property type="entry name" value="HESB"/>
    <property type="match status" value="1"/>
</dbReference>
<dbReference type="InterPro" id="IPR000361">
    <property type="entry name" value="ATAP_core_dom"/>
</dbReference>
<dbReference type="InterPro" id="IPR050322">
    <property type="entry name" value="Fe-S_cluster_asmbl/transfer"/>
</dbReference>
<dbReference type="InterPro" id="IPR017870">
    <property type="entry name" value="FeS_cluster_insertion_CS"/>
</dbReference>
<reference evidence="3" key="1">
    <citation type="submission" date="2021-02" db="EMBL/GenBank/DDBJ databases">
        <title>Genome-Resolved Metagenomics of a Microbial Community Performing Photosynthetic Biological Nutrient Removal.</title>
        <authorList>
            <person name="Mcdaniel E.A."/>
        </authorList>
    </citation>
    <scope>NUCLEOTIDE SEQUENCE</scope>
    <source>
        <strain evidence="3">UWPOB_OBS1</strain>
    </source>
</reference>
<dbReference type="GO" id="GO:0051537">
    <property type="term" value="F:2 iron, 2 sulfur cluster binding"/>
    <property type="evidence" value="ECO:0007669"/>
    <property type="project" value="TreeGrafter"/>
</dbReference>
<dbReference type="GO" id="GO:0005737">
    <property type="term" value="C:cytoplasm"/>
    <property type="evidence" value="ECO:0007669"/>
    <property type="project" value="TreeGrafter"/>
</dbReference>